<feature type="region of interest" description="Disordered" evidence="1">
    <location>
        <begin position="1"/>
        <end position="20"/>
    </location>
</feature>
<organism evidence="2 3">
    <name type="scientific">Araneus ventricosus</name>
    <name type="common">Orbweaver spider</name>
    <name type="synonym">Epeira ventricosa</name>
    <dbReference type="NCBI Taxonomy" id="182803"/>
    <lineage>
        <taxon>Eukaryota</taxon>
        <taxon>Metazoa</taxon>
        <taxon>Ecdysozoa</taxon>
        <taxon>Arthropoda</taxon>
        <taxon>Chelicerata</taxon>
        <taxon>Arachnida</taxon>
        <taxon>Araneae</taxon>
        <taxon>Araneomorphae</taxon>
        <taxon>Entelegynae</taxon>
        <taxon>Araneoidea</taxon>
        <taxon>Araneidae</taxon>
        <taxon>Araneus</taxon>
    </lineage>
</organism>
<dbReference type="EMBL" id="BGPR01014655">
    <property type="protein sequence ID" value="GBN66117.1"/>
    <property type="molecule type" value="Genomic_DNA"/>
</dbReference>
<name>A0A4Y2QRY0_ARAVE</name>
<reference evidence="2 3" key="1">
    <citation type="journal article" date="2019" name="Sci. Rep.">
        <title>Orb-weaving spider Araneus ventricosus genome elucidates the spidroin gene catalogue.</title>
        <authorList>
            <person name="Kono N."/>
            <person name="Nakamura H."/>
            <person name="Ohtoshi R."/>
            <person name="Moran D.A.P."/>
            <person name="Shinohara A."/>
            <person name="Yoshida Y."/>
            <person name="Fujiwara M."/>
            <person name="Mori M."/>
            <person name="Tomita M."/>
            <person name="Arakawa K."/>
        </authorList>
    </citation>
    <scope>NUCLEOTIDE SEQUENCE [LARGE SCALE GENOMIC DNA]</scope>
</reference>
<gene>
    <name evidence="2" type="ORF">AVEN_59013_1</name>
</gene>
<sequence>MPKEGHSQSRNFTSFHAHHDKTLRQCKDPMRIGVDRGKVWKSNVVRFPFGVLGHKSEIRSFGWGGCSHQTAKTTHGERGIVDGSQSGEIKARACFESGGRRGSSPG</sequence>
<evidence type="ECO:0000313" key="3">
    <source>
        <dbReference type="Proteomes" id="UP000499080"/>
    </source>
</evidence>
<accession>A0A4Y2QRY0</accession>
<proteinExistence type="predicted"/>
<protein>
    <submittedName>
        <fullName evidence="2">Uncharacterized protein</fullName>
    </submittedName>
</protein>
<evidence type="ECO:0000313" key="2">
    <source>
        <dbReference type="EMBL" id="GBN66117.1"/>
    </source>
</evidence>
<evidence type="ECO:0000256" key="1">
    <source>
        <dbReference type="SAM" id="MobiDB-lite"/>
    </source>
</evidence>
<keyword evidence="3" id="KW-1185">Reference proteome</keyword>
<feature type="region of interest" description="Disordered" evidence="1">
    <location>
        <begin position="70"/>
        <end position="106"/>
    </location>
</feature>
<dbReference type="Proteomes" id="UP000499080">
    <property type="component" value="Unassembled WGS sequence"/>
</dbReference>
<comment type="caution">
    <text evidence="2">The sequence shown here is derived from an EMBL/GenBank/DDBJ whole genome shotgun (WGS) entry which is preliminary data.</text>
</comment>
<dbReference type="AlphaFoldDB" id="A0A4Y2QRY0"/>